<comment type="subcellular location">
    <subcellularLocation>
        <location evidence="1">Membrane</location>
    </subcellularLocation>
</comment>
<dbReference type="Pfam" id="PF17201">
    <property type="entry name" value="Cache_3-Cache_2"/>
    <property type="match status" value="1"/>
</dbReference>
<accession>A0ABU9H9F9</accession>
<keyword evidence="2 3" id="KW-0807">Transducer</keyword>
<reference evidence="6 7" key="1">
    <citation type="submission" date="2024-02" db="EMBL/GenBank/DDBJ databases">
        <title>Bacteria isolated from the canopy kelp, Nereocystis luetkeana.</title>
        <authorList>
            <person name="Pfister C.A."/>
            <person name="Younker I.T."/>
            <person name="Light S.H."/>
        </authorList>
    </citation>
    <scope>NUCLEOTIDE SEQUENCE [LARGE SCALE GENOMIC DNA]</scope>
    <source>
        <strain evidence="6 7">TI.2.07</strain>
    </source>
</reference>
<name>A0ABU9H9F9_9GAMM</name>
<proteinExistence type="predicted"/>
<dbReference type="PANTHER" id="PTHR32089">
    <property type="entry name" value="METHYL-ACCEPTING CHEMOTAXIS PROTEIN MCPB"/>
    <property type="match status" value="1"/>
</dbReference>
<dbReference type="PROSITE" id="PS50111">
    <property type="entry name" value="CHEMOTAXIS_TRANSDUC_2"/>
    <property type="match status" value="1"/>
</dbReference>
<feature type="domain" description="Methyl-accepting transducer" evidence="5">
    <location>
        <begin position="386"/>
        <end position="622"/>
    </location>
</feature>
<gene>
    <name evidence="6" type="ORF">V6255_03700</name>
</gene>
<dbReference type="InterPro" id="IPR029151">
    <property type="entry name" value="Sensor-like_sf"/>
</dbReference>
<keyword evidence="4" id="KW-0472">Membrane</keyword>
<keyword evidence="4" id="KW-0812">Transmembrane</keyword>
<evidence type="ECO:0000256" key="1">
    <source>
        <dbReference type="ARBA" id="ARBA00004370"/>
    </source>
</evidence>
<feature type="transmembrane region" description="Helical" evidence="4">
    <location>
        <begin position="307"/>
        <end position="329"/>
    </location>
</feature>
<dbReference type="RefSeq" id="WP_341626928.1">
    <property type="nucleotide sequence ID" value="NZ_JBAKBA010000005.1"/>
</dbReference>
<evidence type="ECO:0000256" key="2">
    <source>
        <dbReference type="ARBA" id="ARBA00023224"/>
    </source>
</evidence>
<comment type="caution">
    <text evidence="6">The sequence shown here is derived from an EMBL/GenBank/DDBJ whole genome shotgun (WGS) entry which is preliminary data.</text>
</comment>
<feature type="transmembrane region" description="Helical" evidence="4">
    <location>
        <begin position="12"/>
        <end position="33"/>
    </location>
</feature>
<organism evidence="6 7">
    <name type="scientific">Psychromonas arctica</name>
    <dbReference type="NCBI Taxonomy" id="168275"/>
    <lineage>
        <taxon>Bacteria</taxon>
        <taxon>Pseudomonadati</taxon>
        <taxon>Pseudomonadota</taxon>
        <taxon>Gammaproteobacteria</taxon>
        <taxon>Alteromonadales</taxon>
        <taxon>Psychromonadaceae</taxon>
        <taxon>Psychromonas</taxon>
    </lineage>
</organism>
<dbReference type="SMART" id="SM00283">
    <property type="entry name" value="MA"/>
    <property type="match status" value="1"/>
</dbReference>
<evidence type="ECO:0000259" key="5">
    <source>
        <dbReference type="PROSITE" id="PS50111"/>
    </source>
</evidence>
<dbReference type="EMBL" id="JBAKBA010000005">
    <property type="protein sequence ID" value="MEL0658236.1"/>
    <property type="molecule type" value="Genomic_DNA"/>
</dbReference>
<dbReference type="Gene3D" id="1.10.287.950">
    <property type="entry name" value="Methyl-accepting chemotaxis protein"/>
    <property type="match status" value="1"/>
</dbReference>
<dbReference type="PANTHER" id="PTHR32089:SF112">
    <property type="entry name" value="LYSOZYME-LIKE PROTEIN-RELATED"/>
    <property type="match status" value="1"/>
</dbReference>
<dbReference type="CDD" id="cd11386">
    <property type="entry name" value="MCP_signal"/>
    <property type="match status" value="1"/>
</dbReference>
<evidence type="ECO:0000256" key="3">
    <source>
        <dbReference type="PROSITE-ProRule" id="PRU00284"/>
    </source>
</evidence>
<protein>
    <submittedName>
        <fullName evidence="6">Cache 3/Cache 2 fusion domain-containing protein</fullName>
    </submittedName>
</protein>
<dbReference type="Proteomes" id="UP001366060">
    <property type="component" value="Unassembled WGS sequence"/>
</dbReference>
<evidence type="ECO:0000313" key="7">
    <source>
        <dbReference type="Proteomes" id="UP001366060"/>
    </source>
</evidence>
<dbReference type="Pfam" id="PF00015">
    <property type="entry name" value="MCPsignal"/>
    <property type="match status" value="1"/>
</dbReference>
<evidence type="ECO:0000313" key="6">
    <source>
        <dbReference type="EMBL" id="MEL0658236.1"/>
    </source>
</evidence>
<dbReference type="InterPro" id="IPR004089">
    <property type="entry name" value="MCPsignal_dom"/>
</dbReference>
<evidence type="ECO:0000256" key="4">
    <source>
        <dbReference type="SAM" id="Phobius"/>
    </source>
</evidence>
<keyword evidence="4" id="KW-1133">Transmembrane helix</keyword>
<dbReference type="SUPFAM" id="SSF103190">
    <property type="entry name" value="Sensory domain-like"/>
    <property type="match status" value="1"/>
</dbReference>
<dbReference type="InterPro" id="IPR033462">
    <property type="entry name" value="Cache_3-Cache_2"/>
</dbReference>
<dbReference type="SUPFAM" id="SSF58104">
    <property type="entry name" value="Methyl-accepting chemotaxis protein (MCP) signaling domain"/>
    <property type="match status" value="1"/>
</dbReference>
<keyword evidence="7" id="KW-1185">Reference proteome</keyword>
<sequence>MKIFTRKKIQHQLNFAVSLLILLTLTIIGLVNYNSTLNLMREETEKTISSNLFSSANLVSPSYDLNIKVVKALVYSLRKEIESDLSISSQDSTILFGENLPNLNFKNNLLAGKFELIDKLTQEYDLPITIFQKTENNDFLRVSTSLKNDKGERAYGTLLGKEKHPGYQTLMSGDSYFGMANLFGTNYVTAYVPLSISSENVNVILFVGLKVDSTLASLNDAMNKFSQDSLGDMYLFDAKNSLLSDSGEPENLKEIQAQINTQSDGELHIGGDNIYYKHLKGFNWTLVMVVNDEEMAMIPNQLGMNTAVIGGIAIVSIIIVLSLLTTYIFKDFKQAFKTLKLVGGGQVSNLHLVYDEHSQKETDVLIHNVDLMSQKIKELVQDVQTIAEKTDFTASTVLKRSTDQINANQSVEDRMHSVATAIEELTASFADVVERTAVAASATTSVSGASKNAFNTITSLSTYISTTKGSIDNSVKVIAKLSDSATKITTVVEHINAIAEQTNLLALNAAIEAARAGEQGRGFAVVADEVRQLAQRTQENIVDIQKVIKELQLQAQNTVDSMGHVTNAIVDVESDAAKTLEQFSSVNTEIEGISEQLTSIATAAEEQSSVTNEIASMQNNVKDFMSIAVGISSEVHNSAAEIKENSDNLILTAGRFK</sequence>